<keyword evidence="2" id="KW-1185">Reference proteome</keyword>
<dbReference type="AlphaFoldDB" id="A0A9P6MW46"/>
<dbReference type="EMBL" id="JAAAID010000697">
    <property type="protein sequence ID" value="KAG0014728.1"/>
    <property type="molecule type" value="Genomic_DNA"/>
</dbReference>
<gene>
    <name evidence="1" type="ORF">BGZ80_010259</name>
</gene>
<dbReference type="Proteomes" id="UP000703661">
    <property type="component" value="Unassembled WGS sequence"/>
</dbReference>
<organism evidence="1 2">
    <name type="scientific">Entomortierella chlamydospora</name>
    <dbReference type="NCBI Taxonomy" id="101097"/>
    <lineage>
        <taxon>Eukaryota</taxon>
        <taxon>Fungi</taxon>
        <taxon>Fungi incertae sedis</taxon>
        <taxon>Mucoromycota</taxon>
        <taxon>Mortierellomycotina</taxon>
        <taxon>Mortierellomycetes</taxon>
        <taxon>Mortierellales</taxon>
        <taxon>Mortierellaceae</taxon>
        <taxon>Entomortierella</taxon>
    </lineage>
</organism>
<accession>A0A9P6MW46</accession>
<protein>
    <submittedName>
        <fullName evidence="1">Uncharacterized protein</fullName>
    </submittedName>
</protein>
<sequence>MFAYEKNHGTFMSALPYVNYCCHIYGPLTGAIAAAGLAILFCVPDYDQYTHGIDSENHAQYMRAKAAQKNA</sequence>
<proteinExistence type="predicted"/>
<evidence type="ECO:0000313" key="2">
    <source>
        <dbReference type="Proteomes" id="UP000703661"/>
    </source>
</evidence>
<comment type="caution">
    <text evidence="1">The sequence shown here is derived from an EMBL/GenBank/DDBJ whole genome shotgun (WGS) entry which is preliminary data.</text>
</comment>
<name>A0A9P6MW46_9FUNG</name>
<evidence type="ECO:0000313" key="1">
    <source>
        <dbReference type="EMBL" id="KAG0014728.1"/>
    </source>
</evidence>
<reference evidence="1" key="1">
    <citation type="journal article" date="2020" name="Fungal Divers.">
        <title>Resolving the Mortierellaceae phylogeny through synthesis of multi-gene phylogenetics and phylogenomics.</title>
        <authorList>
            <person name="Vandepol N."/>
            <person name="Liber J."/>
            <person name="Desiro A."/>
            <person name="Na H."/>
            <person name="Kennedy M."/>
            <person name="Barry K."/>
            <person name="Grigoriev I.V."/>
            <person name="Miller A.N."/>
            <person name="O'Donnell K."/>
            <person name="Stajich J.E."/>
            <person name="Bonito G."/>
        </authorList>
    </citation>
    <scope>NUCLEOTIDE SEQUENCE</scope>
    <source>
        <strain evidence="1">NRRL 2769</strain>
    </source>
</reference>